<dbReference type="PROSITE" id="PS00160">
    <property type="entry name" value="ALDOLASE_KDPG_KHG_2"/>
    <property type="match status" value="1"/>
</dbReference>
<dbReference type="RefSeq" id="WP_126674343.1">
    <property type="nucleotide sequence ID" value="NZ_RYZR01000006.1"/>
</dbReference>
<evidence type="ECO:0000313" key="9">
    <source>
        <dbReference type="EMBL" id="RUL63408.1"/>
    </source>
</evidence>
<keyword evidence="7" id="KW-0704">Schiff base</keyword>
<dbReference type="Proteomes" id="UP000267077">
    <property type="component" value="Unassembled WGS sequence"/>
</dbReference>
<dbReference type="EMBL" id="RYZR01000006">
    <property type="protein sequence ID" value="RUL63408.1"/>
    <property type="molecule type" value="Genomic_DNA"/>
</dbReference>
<dbReference type="InterPro" id="IPR031338">
    <property type="entry name" value="KDPG/KHG_AS_2"/>
</dbReference>
<dbReference type="PANTHER" id="PTHR30246">
    <property type="entry name" value="2-KETO-3-DEOXY-6-PHOSPHOGLUCONATE ALDOLASE"/>
    <property type="match status" value="1"/>
</dbReference>
<evidence type="ECO:0000256" key="7">
    <source>
        <dbReference type="ARBA" id="ARBA00023270"/>
    </source>
</evidence>
<dbReference type="SUPFAM" id="SSF51569">
    <property type="entry name" value="Aldolase"/>
    <property type="match status" value="1"/>
</dbReference>
<dbReference type="CDD" id="cd00452">
    <property type="entry name" value="KDPG_aldolase"/>
    <property type="match status" value="1"/>
</dbReference>
<keyword evidence="8" id="KW-0119">Carbohydrate metabolism</keyword>
<dbReference type="InterPro" id="IPR031337">
    <property type="entry name" value="KDPG/KHG_AS_1"/>
</dbReference>
<dbReference type="InterPro" id="IPR000887">
    <property type="entry name" value="Aldlse_KDPG_KHG"/>
</dbReference>
<evidence type="ECO:0000256" key="3">
    <source>
        <dbReference type="ARBA" id="ARBA00006906"/>
    </source>
</evidence>
<dbReference type="GO" id="GO:0008675">
    <property type="term" value="F:2-dehydro-3-deoxy-phosphogluconate aldolase activity"/>
    <property type="evidence" value="ECO:0007669"/>
    <property type="project" value="UniProtKB-EC"/>
</dbReference>
<comment type="similarity">
    <text evidence="3">Belongs to the KHG/KDPG aldolase family.</text>
</comment>
<proteinExistence type="inferred from homology"/>
<evidence type="ECO:0000256" key="5">
    <source>
        <dbReference type="ARBA" id="ARBA00013063"/>
    </source>
</evidence>
<keyword evidence="10" id="KW-1185">Reference proteome</keyword>
<dbReference type="Gene3D" id="3.20.20.70">
    <property type="entry name" value="Aldolase class I"/>
    <property type="match status" value="1"/>
</dbReference>
<evidence type="ECO:0000256" key="4">
    <source>
        <dbReference type="ARBA" id="ARBA00011233"/>
    </source>
</evidence>
<keyword evidence="6" id="KW-0456">Lyase</keyword>
<accession>A0A3S0RDT5</accession>
<evidence type="ECO:0000256" key="1">
    <source>
        <dbReference type="ARBA" id="ARBA00000654"/>
    </source>
</evidence>
<dbReference type="PROSITE" id="PS00159">
    <property type="entry name" value="ALDOLASE_KDPG_KHG_1"/>
    <property type="match status" value="1"/>
</dbReference>
<dbReference type="EC" id="4.1.2.14" evidence="5"/>
<comment type="pathway">
    <text evidence="2">Carbohydrate acid metabolism; 2-dehydro-3-deoxy-D-gluconate degradation; D-glyceraldehyde 3-phosphate and pyruvate from 2-dehydro-3-deoxy-D-gluconate: step 2/2.</text>
</comment>
<evidence type="ECO:0000256" key="6">
    <source>
        <dbReference type="ARBA" id="ARBA00023239"/>
    </source>
</evidence>
<evidence type="ECO:0000313" key="10">
    <source>
        <dbReference type="Proteomes" id="UP000267077"/>
    </source>
</evidence>
<sequence>MNIEAKQKQVEATMRLAPVIPVVIIDDARHAVPMARALVAGGVPAIEVTLRTPAALDAIRAIAAEVEGAVVGVGTVLTAKDLHDAEQAGARFAVSPGVSPNLLSAAEDSALPLLPGVATASEAMKLLERGYRHLKFFPAVPAGGTKLLGAWASPLPQLRFCPTGGISLTSAPDFLALSNVLCVGGSWLTPKDKFMSGDWEGIEQLAREAALLRGVVANA</sequence>
<gene>
    <name evidence="9" type="ORF">EKH79_13540</name>
</gene>
<comment type="caution">
    <text evidence="9">The sequence shown here is derived from an EMBL/GenBank/DDBJ whole genome shotgun (WGS) entry which is preliminary data.</text>
</comment>
<comment type="subunit">
    <text evidence="4">Homotrimer.</text>
</comment>
<evidence type="ECO:0000256" key="2">
    <source>
        <dbReference type="ARBA" id="ARBA00004736"/>
    </source>
</evidence>
<comment type="catalytic activity">
    <reaction evidence="1">
        <text>2-dehydro-3-deoxy-6-phospho-D-gluconate = D-glyceraldehyde 3-phosphate + pyruvate</text>
        <dbReference type="Rhea" id="RHEA:17089"/>
        <dbReference type="ChEBI" id="CHEBI:15361"/>
        <dbReference type="ChEBI" id="CHEBI:57569"/>
        <dbReference type="ChEBI" id="CHEBI:59776"/>
        <dbReference type="EC" id="4.1.2.14"/>
    </reaction>
</comment>
<dbReference type="InterPro" id="IPR013785">
    <property type="entry name" value="Aldolase_TIM"/>
</dbReference>
<dbReference type="NCBIfam" id="TIGR01182">
    <property type="entry name" value="eda"/>
    <property type="match status" value="1"/>
</dbReference>
<dbReference type="Pfam" id="PF01081">
    <property type="entry name" value="Aldolase"/>
    <property type="match status" value="1"/>
</dbReference>
<dbReference type="OrthoDB" id="9805177at2"/>
<reference evidence="9 10" key="1">
    <citation type="submission" date="2018-12" db="EMBL/GenBank/DDBJ databases">
        <title>Dyella dinghuensis sp. nov. DHOA06 and Dyella choica sp. nov. 4M-K27, isolated from forest soil.</title>
        <authorList>
            <person name="Qiu L.-H."/>
            <person name="Gao Z.-H."/>
        </authorList>
    </citation>
    <scope>NUCLEOTIDE SEQUENCE [LARGE SCALE GENOMIC DNA]</scope>
    <source>
        <strain evidence="9 10">DHOA06</strain>
    </source>
</reference>
<dbReference type="AlphaFoldDB" id="A0A3S0RDT5"/>
<protein>
    <recommendedName>
        <fullName evidence="5">2-dehydro-3-deoxy-phosphogluconate aldolase</fullName>
        <ecNumber evidence="5">4.1.2.14</ecNumber>
    </recommendedName>
</protein>
<organism evidence="9 10">
    <name type="scientific">Dyella dinghuensis</name>
    <dbReference type="NCBI Taxonomy" id="1920169"/>
    <lineage>
        <taxon>Bacteria</taxon>
        <taxon>Pseudomonadati</taxon>
        <taxon>Pseudomonadota</taxon>
        <taxon>Gammaproteobacteria</taxon>
        <taxon>Lysobacterales</taxon>
        <taxon>Rhodanobacteraceae</taxon>
        <taxon>Dyella</taxon>
    </lineage>
</organism>
<dbReference type="NCBIfam" id="NF004325">
    <property type="entry name" value="PRK05718.1"/>
    <property type="match status" value="1"/>
</dbReference>
<dbReference type="PANTHER" id="PTHR30246:SF1">
    <property type="entry name" value="2-DEHYDRO-3-DEOXY-6-PHOSPHOGALACTONATE ALDOLASE-RELATED"/>
    <property type="match status" value="1"/>
</dbReference>
<name>A0A3S0RDT5_9GAMM</name>
<evidence type="ECO:0000256" key="8">
    <source>
        <dbReference type="ARBA" id="ARBA00023277"/>
    </source>
</evidence>